<dbReference type="FunCoup" id="A0A251S2Q8">
    <property type="interactions" value="151"/>
</dbReference>
<dbReference type="EMBL" id="CM007905">
    <property type="protein sequence ID" value="OTF93000.1"/>
    <property type="molecule type" value="Genomic_DNA"/>
</dbReference>
<proteinExistence type="predicted"/>
<evidence type="ECO:0000313" key="2">
    <source>
        <dbReference type="EMBL" id="KAF5762042.1"/>
    </source>
</evidence>
<evidence type="ECO:0000313" key="3">
    <source>
        <dbReference type="EMBL" id="OTF93000.1"/>
    </source>
</evidence>
<dbReference type="InParanoid" id="A0A251S2Q8"/>
<dbReference type="Proteomes" id="UP000215914">
    <property type="component" value="Chromosome 16"/>
</dbReference>
<reference evidence="3" key="2">
    <citation type="submission" date="2017-02" db="EMBL/GenBank/DDBJ databases">
        <title>Sunflower complete genome.</title>
        <authorList>
            <person name="Langlade N."/>
            <person name="Munos S."/>
        </authorList>
    </citation>
    <scope>NUCLEOTIDE SEQUENCE [LARGE SCALE GENOMIC DNA]</scope>
    <source>
        <tissue evidence="3">Leaves</tissue>
    </source>
</reference>
<dbReference type="Pfam" id="PF23622">
    <property type="entry name" value="LRR_At1g61320_AtMIF1"/>
    <property type="match status" value="1"/>
</dbReference>
<feature type="domain" description="At1g61320/AtMIF1 LRR" evidence="1">
    <location>
        <begin position="16"/>
        <end position="190"/>
    </location>
</feature>
<dbReference type="InterPro" id="IPR055357">
    <property type="entry name" value="LRR_At1g61320_AtMIF1"/>
</dbReference>
<dbReference type="InterPro" id="IPR053772">
    <property type="entry name" value="At1g61320/At1g61330-like"/>
</dbReference>
<reference evidence="2" key="3">
    <citation type="submission" date="2020-06" db="EMBL/GenBank/DDBJ databases">
        <title>Helianthus annuus Genome sequencing and assembly Release 2.</title>
        <authorList>
            <person name="Gouzy J."/>
            <person name="Langlade N."/>
            <person name="Munos S."/>
        </authorList>
    </citation>
    <scope>NUCLEOTIDE SEQUENCE</scope>
    <source>
        <tissue evidence="2">Leaves</tissue>
    </source>
</reference>
<organism evidence="3 4">
    <name type="scientific">Helianthus annuus</name>
    <name type="common">Common sunflower</name>
    <dbReference type="NCBI Taxonomy" id="4232"/>
    <lineage>
        <taxon>Eukaryota</taxon>
        <taxon>Viridiplantae</taxon>
        <taxon>Streptophyta</taxon>
        <taxon>Embryophyta</taxon>
        <taxon>Tracheophyta</taxon>
        <taxon>Spermatophyta</taxon>
        <taxon>Magnoliopsida</taxon>
        <taxon>eudicotyledons</taxon>
        <taxon>Gunneridae</taxon>
        <taxon>Pentapetalae</taxon>
        <taxon>asterids</taxon>
        <taxon>campanulids</taxon>
        <taxon>Asterales</taxon>
        <taxon>Asteraceae</taxon>
        <taxon>Asteroideae</taxon>
        <taxon>Heliantheae alliance</taxon>
        <taxon>Heliantheae</taxon>
        <taxon>Helianthus</taxon>
    </lineage>
</organism>
<dbReference type="SUPFAM" id="SSF52047">
    <property type="entry name" value="RNI-like"/>
    <property type="match status" value="1"/>
</dbReference>
<accession>A0A251S2Q8</accession>
<sequence>MEQYLSCLPIFSLVWSWKHLRLCDCCFRPPPTFRGFPNLLSLELIVKFEENTQLGEFFSGCPLLENLTIDDICNVGKVKLVEIAKLRNLKVLSLLLSDLEKTMTTSFSAIFELLGSLPKLQELNLDFGNCMLTEDGAKKRFSTAIPCLKALKLTRMYLNSDMELFCAFELIRSFPNLQTLEITAAHSYWDAGPPPQVDYNTMGLLQLRSVRIECLKGSKNEVRLIKYLLGSSPFLKKIVIHHYLFIAISSDEKLTFARKLLNLYRASPVVKIDLF</sequence>
<evidence type="ECO:0000313" key="4">
    <source>
        <dbReference type="Proteomes" id="UP000215914"/>
    </source>
</evidence>
<name>A0A251S2Q8_HELAN</name>
<dbReference type="PANTHER" id="PTHR34145">
    <property type="entry name" value="OS02G0105600 PROTEIN"/>
    <property type="match status" value="1"/>
</dbReference>
<dbReference type="Gramene" id="mRNA:HanXRQr2_Chr16g0772301">
    <property type="protein sequence ID" value="mRNA:HanXRQr2_Chr16g0772301"/>
    <property type="gene ID" value="HanXRQr2_Chr16g0772301"/>
</dbReference>
<dbReference type="AlphaFoldDB" id="A0A251S2Q8"/>
<protein>
    <submittedName>
        <fullName evidence="2">FBD domain, leucine-rich repeat domain superfamily</fullName>
    </submittedName>
    <submittedName>
        <fullName evidence="3">Putative FBD domain, Leucine-rich repeat domain, L domain-like protein</fullName>
    </submittedName>
</protein>
<dbReference type="PANTHER" id="PTHR34145:SF28">
    <property type="entry name" value="F-BOX DOMAIN-CONTAINING PROTEIN"/>
    <property type="match status" value="1"/>
</dbReference>
<dbReference type="Gene3D" id="3.80.10.10">
    <property type="entry name" value="Ribonuclease Inhibitor"/>
    <property type="match status" value="1"/>
</dbReference>
<dbReference type="InterPro" id="IPR032675">
    <property type="entry name" value="LRR_dom_sf"/>
</dbReference>
<reference evidence="2 4" key="1">
    <citation type="journal article" date="2017" name="Nature">
        <title>The sunflower genome provides insights into oil metabolism, flowering and Asterid evolution.</title>
        <authorList>
            <person name="Badouin H."/>
            <person name="Gouzy J."/>
            <person name="Grassa C.J."/>
            <person name="Murat F."/>
            <person name="Staton S.E."/>
            <person name="Cottret L."/>
            <person name="Lelandais-Briere C."/>
            <person name="Owens G.L."/>
            <person name="Carrere S."/>
            <person name="Mayjonade B."/>
            <person name="Legrand L."/>
            <person name="Gill N."/>
            <person name="Kane N.C."/>
            <person name="Bowers J.E."/>
            <person name="Hubner S."/>
            <person name="Bellec A."/>
            <person name="Berard A."/>
            <person name="Berges H."/>
            <person name="Blanchet N."/>
            <person name="Boniface M.C."/>
            <person name="Brunel D."/>
            <person name="Catrice O."/>
            <person name="Chaidir N."/>
            <person name="Claudel C."/>
            <person name="Donnadieu C."/>
            <person name="Faraut T."/>
            <person name="Fievet G."/>
            <person name="Helmstetter N."/>
            <person name="King M."/>
            <person name="Knapp S.J."/>
            <person name="Lai Z."/>
            <person name="Le Paslier M.C."/>
            <person name="Lippi Y."/>
            <person name="Lorenzon L."/>
            <person name="Mandel J.R."/>
            <person name="Marage G."/>
            <person name="Marchand G."/>
            <person name="Marquand E."/>
            <person name="Bret-Mestries E."/>
            <person name="Morien E."/>
            <person name="Nambeesan S."/>
            <person name="Nguyen T."/>
            <person name="Pegot-Espagnet P."/>
            <person name="Pouilly N."/>
            <person name="Raftis F."/>
            <person name="Sallet E."/>
            <person name="Schiex T."/>
            <person name="Thomas J."/>
            <person name="Vandecasteele C."/>
            <person name="Vares D."/>
            <person name="Vear F."/>
            <person name="Vautrin S."/>
            <person name="Crespi M."/>
            <person name="Mangin B."/>
            <person name="Burke J.M."/>
            <person name="Salse J."/>
            <person name="Munos S."/>
            <person name="Vincourt P."/>
            <person name="Rieseberg L.H."/>
            <person name="Langlade N.B."/>
        </authorList>
    </citation>
    <scope>NUCLEOTIDE SEQUENCE [LARGE SCALE GENOMIC DNA]</scope>
    <source>
        <strain evidence="4">cv. SF193</strain>
        <tissue evidence="2">Leaves</tissue>
    </source>
</reference>
<gene>
    <name evidence="3" type="ORF">HannXRQ_Chr16g0528111</name>
    <name evidence="2" type="ORF">HanXRQr2_Chr16g0772301</name>
</gene>
<keyword evidence="4" id="KW-1185">Reference proteome</keyword>
<evidence type="ECO:0000259" key="1">
    <source>
        <dbReference type="Pfam" id="PF23622"/>
    </source>
</evidence>
<dbReference type="EMBL" id="MNCJ02000331">
    <property type="protein sequence ID" value="KAF5762042.1"/>
    <property type="molecule type" value="Genomic_DNA"/>
</dbReference>